<keyword evidence="5" id="KW-1185">Reference proteome</keyword>
<dbReference type="InterPro" id="IPR041492">
    <property type="entry name" value="HAD_2"/>
</dbReference>
<evidence type="ECO:0000256" key="1">
    <source>
        <dbReference type="ARBA" id="ARBA00006171"/>
    </source>
</evidence>
<proteinExistence type="inferred from homology"/>
<keyword evidence="3" id="KW-0378">Hydrolase</keyword>
<dbReference type="PANTHER" id="PTHR18901:SF38">
    <property type="entry name" value="PSEUDOURIDINE-5'-PHOSPHATASE"/>
    <property type="match status" value="1"/>
</dbReference>
<dbReference type="Proteomes" id="UP000217785">
    <property type="component" value="Unassembled WGS sequence"/>
</dbReference>
<dbReference type="OrthoDB" id="9797743at2"/>
<protein>
    <recommendedName>
        <fullName evidence="6">HAD family hydrolase</fullName>
    </recommendedName>
</protein>
<dbReference type="SUPFAM" id="SSF56784">
    <property type="entry name" value="HAD-like"/>
    <property type="match status" value="1"/>
</dbReference>
<dbReference type="InterPro" id="IPR023214">
    <property type="entry name" value="HAD_sf"/>
</dbReference>
<accession>A0A292YC53</accession>
<dbReference type="SFLD" id="SFLDS00003">
    <property type="entry name" value="Haloacid_Dehalogenase"/>
    <property type="match status" value="1"/>
</dbReference>
<dbReference type="InterPro" id="IPR023198">
    <property type="entry name" value="PGP-like_dom2"/>
</dbReference>
<comment type="similarity">
    <text evidence="1">Belongs to the HAD-like hydrolase superfamily. CbbY/CbbZ/Gph/YieH family.</text>
</comment>
<dbReference type="InterPro" id="IPR036412">
    <property type="entry name" value="HAD-like_sf"/>
</dbReference>
<dbReference type="CDD" id="cd16423">
    <property type="entry name" value="HAD_BPGM-like"/>
    <property type="match status" value="1"/>
</dbReference>
<gene>
    <name evidence="4" type="ORF">EFBL_0396</name>
</gene>
<dbReference type="Gene3D" id="3.40.50.1000">
    <property type="entry name" value="HAD superfamily/HAD-like"/>
    <property type="match status" value="1"/>
</dbReference>
<name>A0A292YC53_9BACL</name>
<evidence type="ECO:0000256" key="2">
    <source>
        <dbReference type="ARBA" id="ARBA00022723"/>
    </source>
</evidence>
<evidence type="ECO:0008006" key="6">
    <source>
        <dbReference type="Google" id="ProtNLM"/>
    </source>
</evidence>
<dbReference type="NCBIfam" id="TIGR01509">
    <property type="entry name" value="HAD-SF-IA-v3"/>
    <property type="match status" value="1"/>
</dbReference>
<dbReference type="RefSeq" id="WP_096180481.1">
    <property type="nucleotide sequence ID" value="NZ_BDUF01000008.1"/>
</dbReference>
<dbReference type="SFLD" id="SFLDG01129">
    <property type="entry name" value="C1.5:_HAD__Beta-PGM__Phosphata"/>
    <property type="match status" value="1"/>
</dbReference>
<dbReference type="InterPro" id="IPR006439">
    <property type="entry name" value="HAD-SF_hydro_IA"/>
</dbReference>
<dbReference type="PANTHER" id="PTHR18901">
    <property type="entry name" value="2-DEOXYGLUCOSE-6-PHOSPHATE PHOSPHATASE 2"/>
    <property type="match status" value="1"/>
</dbReference>
<keyword evidence="2" id="KW-0479">Metal-binding</keyword>
<dbReference type="GO" id="GO:0016787">
    <property type="term" value="F:hydrolase activity"/>
    <property type="evidence" value="ECO:0007669"/>
    <property type="project" value="UniProtKB-KW"/>
</dbReference>
<dbReference type="AlphaFoldDB" id="A0A292YC53"/>
<dbReference type="Pfam" id="PF13419">
    <property type="entry name" value="HAD_2"/>
    <property type="match status" value="1"/>
</dbReference>
<dbReference type="GO" id="GO:0046872">
    <property type="term" value="F:metal ion binding"/>
    <property type="evidence" value="ECO:0007669"/>
    <property type="project" value="UniProtKB-KW"/>
</dbReference>
<dbReference type="SFLD" id="SFLDG01135">
    <property type="entry name" value="C1.5.6:_HAD__Beta-PGM__Phospha"/>
    <property type="match status" value="1"/>
</dbReference>
<dbReference type="EMBL" id="BDUF01000008">
    <property type="protein sequence ID" value="GAX88782.1"/>
    <property type="molecule type" value="Genomic_DNA"/>
</dbReference>
<reference evidence="5" key="1">
    <citation type="submission" date="2017-07" db="EMBL/GenBank/DDBJ databases">
        <title>Draft genome sequence of Effusibacillus lacus strain skLN1.</title>
        <authorList>
            <person name="Watanabe M."/>
            <person name="Kojima H."/>
            <person name="Fukui M."/>
        </authorList>
    </citation>
    <scope>NUCLEOTIDE SEQUENCE [LARGE SCALE GENOMIC DNA]</scope>
    <source>
        <strain evidence="5">skLN1</strain>
    </source>
</reference>
<dbReference type="FunFam" id="3.40.50.1000:FF:000036">
    <property type="entry name" value="HAD family hydrolase"/>
    <property type="match status" value="1"/>
</dbReference>
<dbReference type="PRINTS" id="PR00413">
    <property type="entry name" value="HADHALOGNASE"/>
</dbReference>
<evidence type="ECO:0000313" key="4">
    <source>
        <dbReference type="EMBL" id="GAX88782.1"/>
    </source>
</evidence>
<organism evidence="4 5">
    <name type="scientific">Effusibacillus lacus</name>
    <dbReference type="NCBI Taxonomy" id="1348429"/>
    <lineage>
        <taxon>Bacteria</taxon>
        <taxon>Bacillati</taxon>
        <taxon>Bacillota</taxon>
        <taxon>Bacilli</taxon>
        <taxon>Bacillales</taxon>
        <taxon>Alicyclobacillaceae</taxon>
        <taxon>Effusibacillus</taxon>
    </lineage>
</organism>
<sequence length="221" mass="24989">MIKAIVFDFDGLIFDTETHEYKVLQEIFEDHGAELPLEIWGKCVGTRANFFDAFQYLEECIGKPVDREVLGKLRREKFEVRIANERALPGVENYLAAAKHLGLKVGLASSSGRAWVERWLAYLNLLHHFECVRTADDVEHVKPDPTLYLKAVECLGVEPNEAIAFEDSPNGALAAKRAGLHTVVVPNYVTRDLIFGEHDLRLDSLAEMELEQLIERVVQKG</sequence>
<evidence type="ECO:0000313" key="5">
    <source>
        <dbReference type="Proteomes" id="UP000217785"/>
    </source>
</evidence>
<evidence type="ECO:0000256" key="3">
    <source>
        <dbReference type="ARBA" id="ARBA00022801"/>
    </source>
</evidence>
<comment type="caution">
    <text evidence="4">The sequence shown here is derived from an EMBL/GenBank/DDBJ whole genome shotgun (WGS) entry which is preliminary data.</text>
</comment>
<dbReference type="Gene3D" id="1.10.150.240">
    <property type="entry name" value="Putative phosphatase, domain 2"/>
    <property type="match status" value="1"/>
</dbReference>